<evidence type="ECO:0000313" key="2">
    <source>
        <dbReference type="Proteomes" id="UP001060215"/>
    </source>
</evidence>
<protein>
    <submittedName>
        <fullName evidence="1">Uncharacterized protein</fullName>
    </submittedName>
</protein>
<gene>
    <name evidence="1" type="ORF">LOK49_LG12G02460</name>
</gene>
<proteinExistence type="predicted"/>
<reference evidence="1 2" key="1">
    <citation type="journal article" date="2022" name="Plant J.">
        <title>Chromosome-level genome of Camellia lanceoleosa provides a valuable resource for understanding genome evolution and self-incompatibility.</title>
        <authorList>
            <person name="Gong W."/>
            <person name="Xiao S."/>
            <person name="Wang L."/>
            <person name="Liao Z."/>
            <person name="Chang Y."/>
            <person name="Mo W."/>
            <person name="Hu G."/>
            <person name="Li W."/>
            <person name="Zhao G."/>
            <person name="Zhu H."/>
            <person name="Hu X."/>
            <person name="Ji K."/>
            <person name="Xiang X."/>
            <person name="Song Q."/>
            <person name="Yuan D."/>
            <person name="Jin S."/>
            <person name="Zhang L."/>
        </authorList>
    </citation>
    <scope>NUCLEOTIDE SEQUENCE [LARGE SCALE GENOMIC DNA]</scope>
    <source>
        <strain evidence="1">SQ_2022a</strain>
    </source>
</reference>
<comment type="caution">
    <text evidence="1">The sequence shown here is derived from an EMBL/GenBank/DDBJ whole genome shotgun (WGS) entry which is preliminary data.</text>
</comment>
<accession>A0ACC0FPH7</accession>
<dbReference type="EMBL" id="CM045770">
    <property type="protein sequence ID" value="KAI7990718.1"/>
    <property type="molecule type" value="Genomic_DNA"/>
</dbReference>
<keyword evidence="2" id="KW-1185">Reference proteome</keyword>
<name>A0ACC0FPH7_9ERIC</name>
<evidence type="ECO:0000313" key="1">
    <source>
        <dbReference type="EMBL" id="KAI7990718.1"/>
    </source>
</evidence>
<dbReference type="Proteomes" id="UP001060215">
    <property type="component" value="Chromosome 13"/>
</dbReference>
<organism evidence="1 2">
    <name type="scientific">Camellia lanceoleosa</name>
    <dbReference type="NCBI Taxonomy" id="1840588"/>
    <lineage>
        <taxon>Eukaryota</taxon>
        <taxon>Viridiplantae</taxon>
        <taxon>Streptophyta</taxon>
        <taxon>Embryophyta</taxon>
        <taxon>Tracheophyta</taxon>
        <taxon>Spermatophyta</taxon>
        <taxon>Magnoliopsida</taxon>
        <taxon>eudicotyledons</taxon>
        <taxon>Gunneridae</taxon>
        <taxon>Pentapetalae</taxon>
        <taxon>asterids</taxon>
        <taxon>Ericales</taxon>
        <taxon>Theaceae</taxon>
        <taxon>Camellia</taxon>
    </lineage>
</organism>
<sequence length="138" mass="15964">MAARDRYARVCVEMDLRKPLTSYLIIGKYKYVVEYEHVHLLCFACGRVGHRRERYMEYLMTVLEKMNQSKATTHLGTNGAGPSKPRGQEKKDGLNDDIIEGFGPWTTAPSRRRKAKPLKPKQKTSYPKSNKFEVLQEE</sequence>